<feature type="domain" description="Rhodopsin" evidence="8">
    <location>
        <begin position="59"/>
        <end position="310"/>
    </location>
</feature>
<dbReference type="Pfam" id="PF20684">
    <property type="entry name" value="Fung_rhodopsin"/>
    <property type="match status" value="1"/>
</dbReference>
<feature type="transmembrane region" description="Helical" evidence="7">
    <location>
        <begin position="204"/>
        <end position="224"/>
    </location>
</feature>
<feature type="transmembrane region" description="Helical" evidence="7">
    <location>
        <begin position="115"/>
        <end position="133"/>
    </location>
</feature>
<proteinExistence type="inferred from homology"/>
<feature type="transmembrane region" description="Helical" evidence="7">
    <location>
        <begin position="75"/>
        <end position="95"/>
    </location>
</feature>
<organism evidence="9 10">
    <name type="scientific">Staphylotrichum tortipilum</name>
    <dbReference type="NCBI Taxonomy" id="2831512"/>
    <lineage>
        <taxon>Eukaryota</taxon>
        <taxon>Fungi</taxon>
        <taxon>Dikarya</taxon>
        <taxon>Ascomycota</taxon>
        <taxon>Pezizomycotina</taxon>
        <taxon>Sordariomycetes</taxon>
        <taxon>Sordariomycetidae</taxon>
        <taxon>Sordariales</taxon>
        <taxon>Chaetomiaceae</taxon>
        <taxon>Staphylotrichum</taxon>
    </lineage>
</organism>
<reference evidence="9" key="1">
    <citation type="journal article" date="2023" name="Mol. Phylogenet. Evol.">
        <title>Genome-scale phylogeny and comparative genomics of the fungal order Sordariales.</title>
        <authorList>
            <person name="Hensen N."/>
            <person name="Bonometti L."/>
            <person name="Westerberg I."/>
            <person name="Brannstrom I.O."/>
            <person name="Guillou S."/>
            <person name="Cros-Aarteil S."/>
            <person name="Calhoun S."/>
            <person name="Haridas S."/>
            <person name="Kuo A."/>
            <person name="Mondo S."/>
            <person name="Pangilinan J."/>
            <person name="Riley R."/>
            <person name="LaButti K."/>
            <person name="Andreopoulos B."/>
            <person name="Lipzen A."/>
            <person name="Chen C."/>
            <person name="Yan M."/>
            <person name="Daum C."/>
            <person name="Ng V."/>
            <person name="Clum A."/>
            <person name="Steindorff A."/>
            <person name="Ohm R.A."/>
            <person name="Martin F."/>
            <person name="Silar P."/>
            <person name="Natvig D.O."/>
            <person name="Lalanne C."/>
            <person name="Gautier V."/>
            <person name="Ament-Velasquez S.L."/>
            <person name="Kruys A."/>
            <person name="Hutchinson M.I."/>
            <person name="Powell A.J."/>
            <person name="Barry K."/>
            <person name="Miller A.N."/>
            <person name="Grigoriev I.V."/>
            <person name="Debuchy R."/>
            <person name="Gladieux P."/>
            <person name="Hiltunen Thoren M."/>
            <person name="Johannesson H."/>
        </authorList>
    </citation>
    <scope>NUCLEOTIDE SEQUENCE</scope>
    <source>
        <strain evidence="9">CBS 103.79</strain>
    </source>
</reference>
<sequence>MNSTSSTGAFSNDTDDGPGRRNSTFPAFWRAGARYDDLGPTTRVSVWLLAGAALIFLILRVYCKMVRHRRLHADDHFLIAAWLALLGSAICNTMAIGLGYGKHVWQIPPENLNDMYLIGQISITLIICAAAWSKTSFGITLLMISDGIHGKTRIFIWFALVSMNLLLGVTAMLFWVGCTPLEKAWHPFIRGTCWSPNVIITYNIFTSAYSGVMDLVLAIIPWGIIMRLHMHTKEKIGVALAMSMGVFAAASAFIKCSSLPELGGRDFPRECSPTCGQYHDDGVTLVIWAGAEAAVTIMAASVPMLRMLVRSPKAGSGRDNNTGSSMSRTYNTSNSSRKVYYNKPRRDLVTMTGSTWTGGSTGR</sequence>
<comment type="subcellular location">
    <subcellularLocation>
        <location evidence="1">Membrane</location>
        <topology evidence="1">Multi-pass membrane protein</topology>
    </subcellularLocation>
</comment>
<feature type="transmembrane region" description="Helical" evidence="7">
    <location>
        <begin position="44"/>
        <end position="63"/>
    </location>
</feature>
<evidence type="ECO:0000313" key="10">
    <source>
        <dbReference type="Proteomes" id="UP001303889"/>
    </source>
</evidence>
<keyword evidence="4 7" id="KW-0472">Membrane</keyword>
<dbReference type="Proteomes" id="UP001303889">
    <property type="component" value="Unassembled WGS sequence"/>
</dbReference>
<keyword evidence="2 7" id="KW-0812">Transmembrane</keyword>
<evidence type="ECO:0000256" key="5">
    <source>
        <dbReference type="ARBA" id="ARBA00038359"/>
    </source>
</evidence>
<dbReference type="GO" id="GO:0016020">
    <property type="term" value="C:membrane"/>
    <property type="evidence" value="ECO:0007669"/>
    <property type="project" value="UniProtKB-SubCell"/>
</dbReference>
<comment type="similarity">
    <text evidence="5">Belongs to the SAT4 family.</text>
</comment>
<dbReference type="InterPro" id="IPR049326">
    <property type="entry name" value="Rhodopsin_dom_fungi"/>
</dbReference>
<feature type="region of interest" description="Disordered" evidence="6">
    <location>
        <begin position="312"/>
        <end position="333"/>
    </location>
</feature>
<protein>
    <recommendedName>
        <fullName evidence="8">Rhodopsin domain-containing protein</fullName>
    </recommendedName>
</protein>
<keyword evidence="3 7" id="KW-1133">Transmembrane helix</keyword>
<feature type="compositionally biased region" description="Polar residues" evidence="6">
    <location>
        <begin position="318"/>
        <end position="333"/>
    </location>
</feature>
<gene>
    <name evidence="9" type="ORF">C8A05DRAFT_42757</name>
</gene>
<accession>A0AAN6MPI7</accession>
<evidence type="ECO:0000256" key="7">
    <source>
        <dbReference type="SAM" id="Phobius"/>
    </source>
</evidence>
<feature type="transmembrane region" description="Helical" evidence="7">
    <location>
        <begin position="154"/>
        <end position="176"/>
    </location>
</feature>
<feature type="transmembrane region" description="Helical" evidence="7">
    <location>
        <begin position="236"/>
        <end position="254"/>
    </location>
</feature>
<dbReference type="InterPro" id="IPR052337">
    <property type="entry name" value="SAT4-like"/>
</dbReference>
<dbReference type="PANTHER" id="PTHR33048:SF42">
    <property type="entry name" value="INTEGRAL MEMBRANE PROTEIN"/>
    <property type="match status" value="1"/>
</dbReference>
<evidence type="ECO:0000256" key="4">
    <source>
        <dbReference type="ARBA" id="ARBA00023136"/>
    </source>
</evidence>
<dbReference type="AlphaFoldDB" id="A0AAN6MPI7"/>
<dbReference type="EMBL" id="MU855412">
    <property type="protein sequence ID" value="KAK3904140.1"/>
    <property type="molecule type" value="Genomic_DNA"/>
</dbReference>
<evidence type="ECO:0000256" key="3">
    <source>
        <dbReference type="ARBA" id="ARBA00022989"/>
    </source>
</evidence>
<feature type="compositionally biased region" description="Polar residues" evidence="6">
    <location>
        <begin position="1"/>
        <end position="12"/>
    </location>
</feature>
<dbReference type="PANTHER" id="PTHR33048">
    <property type="entry name" value="PTH11-LIKE INTEGRAL MEMBRANE PROTEIN (AFU_ORTHOLOGUE AFUA_5G11245)"/>
    <property type="match status" value="1"/>
</dbReference>
<evidence type="ECO:0000256" key="6">
    <source>
        <dbReference type="SAM" id="MobiDB-lite"/>
    </source>
</evidence>
<name>A0AAN6MPI7_9PEZI</name>
<evidence type="ECO:0000256" key="2">
    <source>
        <dbReference type="ARBA" id="ARBA00022692"/>
    </source>
</evidence>
<feature type="transmembrane region" description="Helical" evidence="7">
    <location>
        <begin position="286"/>
        <end position="309"/>
    </location>
</feature>
<comment type="caution">
    <text evidence="9">The sequence shown here is derived from an EMBL/GenBank/DDBJ whole genome shotgun (WGS) entry which is preliminary data.</text>
</comment>
<evidence type="ECO:0000256" key="1">
    <source>
        <dbReference type="ARBA" id="ARBA00004141"/>
    </source>
</evidence>
<evidence type="ECO:0000259" key="8">
    <source>
        <dbReference type="Pfam" id="PF20684"/>
    </source>
</evidence>
<evidence type="ECO:0000313" key="9">
    <source>
        <dbReference type="EMBL" id="KAK3904140.1"/>
    </source>
</evidence>
<keyword evidence="10" id="KW-1185">Reference proteome</keyword>
<reference evidence="9" key="2">
    <citation type="submission" date="2023-05" db="EMBL/GenBank/DDBJ databases">
        <authorList>
            <consortium name="Lawrence Berkeley National Laboratory"/>
            <person name="Steindorff A."/>
            <person name="Hensen N."/>
            <person name="Bonometti L."/>
            <person name="Westerberg I."/>
            <person name="Brannstrom I.O."/>
            <person name="Guillou S."/>
            <person name="Cros-Aarteil S."/>
            <person name="Calhoun S."/>
            <person name="Haridas S."/>
            <person name="Kuo A."/>
            <person name="Mondo S."/>
            <person name="Pangilinan J."/>
            <person name="Riley R."/>
            <person name="Labutti K."/>
            <person name="Andreopoulos B."/>
            <person name="Lipzen A."/>
            <person name="Chen C."/>
            <person name="Yanf M."/>
            <person name="Daum C."/>
            <person name="Ng V."/>
            <person name="Clum A."/>
            <person name="Ohm R."/>
            <person name="Martin F."/>
            <person name="Silar P."/>
            <person name="Natvig D."/>
            <person name="Lalanne C."/>
            <person name="Gautier V."/>
            <person name="Ament-Velasquez S.L."/>
            <person name="Kruys A."/>
            <person name="Hutchinson M.I."/>
            <person name="Powell A.J."/>
            <person name="Barry K."/>
            <person name="Miller A.N."/>
            <person name="Grigoriev I.V."/>
            <person name="Debuchy R."/>
            <person name="Gladieux P."/>
            <person name="Thoren M.H."/>
            <person name="Johannesson H."/>
        </authorList>
    </citation>
    <scope>NUCLEOTIDE SEQUENCE</scope>
    <source>
        <strain evidence="9">CBS 103.79</strain>
    </source>
</reference>
<feature type="region of interest" description="Disordered" evidence="6">
    <location>
        <begin position="1"/>
        <end position="21"/>
    </location>
</feature>